<dbReference type="Proteomes" id="UP000679725">
    <property type="component" value="Unassembled WGS sequence"/>
</dbReference>
<evidence type="ECO:0000256" key="5">
    <source>
        <dbReference type="ARBA" id="ARBA00023136"/>
    </source>
</evidence>
<reference evidence="8 9" key="1">
    <citation type="submission" date="2021-04" db="EMBL/GenBank/DDBJ databases">
        <authorList>
            <person name="Rodrigo-Torres L."/>
            <person name="Arahal R. D."/>
            <person name="Lucena T."/>
        </authorList>
    </citation>
    <scope>NUCLEOTIDE SEQUENCE [LARGE SCALE GENOMIC DNA]</scope>
    <source>
        <strain evidence="8 9">CECT 9623</strain>
    </source>
</reference>
<organism evidence="8 9">
    <name type="scientific">Dyadobacter linearis</name>
    <dbReference type="NCBI Taxonomy" id="2823330"/>
    <lineage>
        <taxon>Bacteria</taxon>
        <taxon>Pseudomonadati</taxon>
        <taxon>Bacteroidota</taxon>
        <taxon>Cytophagia</taxon>
        <taxon>Cytophagales</taxon>
        <taxon>Spirosomataceae</taxon>
        <taxon>Dyadobacter</taxon>
    </lineage>
</organism>
<evidence type="ECO:0000256" key="6">
    <source>
        <dbReference type="SAM" id="Phobius"/>
    </source>
</evidence>
<evidence type="ECO:0000256" key="1">
    <source>
        <dbReference type="ARBA" id="ARBA00004651"/>
    </source>
</evidence>
<keyword evidence="4 6" id="KW-1133">Transmembrane helix</keyword>
<comment type="caution">
    <text evidence="8">The sequence shown here is derived from an EMBL/GenBank/DDBJ whole genome shotgun (WGS) entry which is preliminary data.</text>
</comment>
<dbReference type="EMBL" id="CAJRAU010000007">
    <property type="protein sequence ID" value="CAG5072798.1"/>
    <property type="molecule type" value="Genomic_DNA"/>
</dbReference>
<sequence length="203" mass="22793">MTSLIEEFINQAGYLAIFLLMLLENVFPPLPSEIILSISGITAAQDELNPFLAVLSATIGSLAGAGFWYWVGNKVGHDRLEKWISKKGMWVGLSEESYQKALRFFDKHATAAVFWGRMVPTFRTFISIPAGLVAMKPVKFLIYTFAGTLIWSSLVFFAAFYFGNKYQGAFDTVGKVFNFIIIGLLLLYAVQLVINLIKRKKEK</sequence>
<feature type="transmembrane region" description="Helical" evidence="6">
    <location>
        <begin position="50"/>
        <end position="71"/>
    </location>
</feature>
<evidence type="ECO:0000256" key="4">
    <source>
        <dbReference type="ARBA" id="ARBA00022989"/>
    </source>
</evidence>
<accession>A0ABM8UWB0</accession>
<gene>
    <name evidence="8" type="primary">dedA_2</name>
    <name evidence="8" type="ORF">DYBT9623_04338</name>
</gene>
<dbReference type="PANTHER" id="PTHR42709">
    <property type="entry name" value="ALKALINE PHOSPHATASE LIKE PROTEIN"/>
    <property type="match status" value="1"/>
</dbReference>
<feature type="transmembrane region" description="Helical" evidence="6">
    <location>
        <begin position="140"/>
        <end position="164"/>
    </location>
</feature>
<keyword evidence="9" id="KW-1185">Reference proteome</keyword>
<feature type="transmembrane region" description="Helical" evidence="6">
    <location>
        <begin position="12"/>
        <end position="30"/>
    </location>
</feature>
<dbReference type="InterPro" id="IPR051311">
    <property type="entry name" value="DedA_domain"/>
</dbReference>
<comment type="subcellular location">
    <subcellularLocation>
        <location evidence="1">Cell membrane</location>
        <topology evidence="1">Multi-pass membrane protein</topology>
    </subcellularLocation>
</comment>
<dbReference type="InterPro" id="IPR032816">
    <property type="entry name" value="VTT_dom"/>
</dbReference>
<feature type="transmembrane region" description="Helical" evidence="6">
    <location>
        <begin position="176"/>
        <end position="197"/>
    </location>
</feature>
<proteinExistence type="predicted"/>
<dbReference type="Pfam" id="PF09335">
    <property type="entry name" value="VTT_dom"/>
    <property type="match status" value="1"/>
</dbReference>
<evidence type="ECO:0000259" key="7">
    <source>
        <dbReference type="Pfam" id="PF09335"/>
    </source>
</evidence>
<feature type="domain" description="VTT" evidence="7">
    <location>
        <begin position="30"/>
        <end position="158"/>
    </location>
</feature>
<protein>
    <submittedName>
        <fullName evidence="8">Protein DedA</fullName>
    </submittedName>
</protein>
<name>A0ABM8UWB0_9BACT</name>
<keyword evidence="5 6" id="KW-0472">Membrane</keyword>
<keyword evidence="3 6" id="KW-0812">Transmembrane</keyword>
<evidence type="ECO:0000256" key="3">
    <source>
        <dbReference type="ARBA" id="ARBA00022692"/>
    </source>
</evidence>
<evidence type="ECO:0000313" key="8">
    <source>
        <dbReference type="EMBL" id="CAG5072798.1"/>
    </source>
</evidence>
<keyword evidence="2" id="KW-1003">Cell membrane</keyword>
<evidence type="ECO:0000256" key="2">
    <source>
        <dbReference type="ARBA" id="ARBA00022475"/>
    </source>
</evidence>
<dbReference type="PANTHER" id="PTHR42709:SF6">
    <property type="entry name" value="UNDECAPRENYL PHOSPHATE TRANSPORTER A"/>
    <property type="match status" value="1"/>
</dbReference>
<evidence type="ECO:0000313" key="9">
    <source>
        <dbReference type="Proteomes" id="UP000679725"/>
    </source>
</evidence>